<protein>
    <submittedName>
        <fullName evidence="2">Uncharacterized protein</fullName>
    </submittedName>
</protein>
<dbReference type="AlphaFoldDB" id="A0A318LX61"/>
<evidence type="ECO:0000313" key="2">
    <source>
        <dbReference type="EMBL" id="PXY16710.1"/>
    </source>
</evidence>
<dbReference type="EMBL" id="MASU01000036">
    <property type="protein sequence ID" value="PXY16710.1"/>
    <property type="molecule type" value="Genomic_DNA"/>
</dbReference>
<proteinExistence type="predicted"/>
<accession>A0A318LX61</accession>
<dbReference type="Gene3D" id="3.10.129.10">
    <property type="entry name" value="Hotdog Thioesterase"/>
    <property type="match status" value="1"/>
</dbReference>
<keyword evidence="3" id="KW-1185">Reference proteome</keyword>
<dbReference type="Proteomes" id="UP000247892">
    <property type="component" value="Unassembled WGS sequence"/>
</dbReference>
<evidence type="ECO:0000256" key="1">
    <source>
        <dbReference type="SAM" id="MobiDB-lite"/>
    </source>
</evidence>
<organism evidence="2 3">
    <name type="scientific">Prauserella flavalba</name>
    <dbReference type="NCBI Taxonomy" id="1477506"/>
    <lineage>
        <taxon>Bacteria</taxon>
        <taxon>Bacillati</taxon>
        <taxon>Actinomycetota</taxon>
        <taxon>Actinomycetes</taxon>
        <taxon>Pseudonocardiales</taxon>
        <taxon>Pseudonocardiaceae</taxon>
        <taxon>Prauserella</taxon>
    </lineage>
</organism>
<dbReference type="CDD" id="cd00586">
    <property type="entry name" value="4HBT"/>
    <property type="match status" value="1"/>
</dbReference>
<dbReference type="Pfam" id="PF13279">
    <property type="entry name" value="4HBT_2"/>
    <property type="match status" value="1"/>
</dbReference>
<name>A0A318LX61_9PSEU</name>
<evidence type="ECO:0000313" key="3">
    <source>
        <dbReference type="Proteomes" id="UP000247892"/>
    </source>
</evidence>
<dbReference type="InterPro" id="IPR029069">
    <property type="entry name" value="HotDog_dom_sf"/>
</dbReference>
<sequence>MGGPLASSRRRVTMGDVDAAGILYFAAPYRWLEELLTGWWKATGHPLSEMLRSGSGCPSVASAARYSRPLTVDDEIALALYPSLIGRTSFAVTAVVTRIDDGAVAVEASSWHVWSSFGDPRSPGGIQARPLPDWLRTALAAAPLTDPAAPHRSPSPNELPGLRGTD</sequence>
<reference evidence="2 3" key="1">
    <citation type="submission" date="2016-07" db="EMBL/GenBank/DDBJ databases">
        <title>Draft genome sequence of Prauserella sp. YIM 121212, isolated from alkaline soil.</title>
        <authorList>
            <person name="Ruckert C."/>
            <person name="Albersmeier A."/>
            <person name="Jiang C.-L."/>
            <person name="Jiang Y."/>
            <person name="Kalinowski J."/>
            <person name="Schneider O."/>
            <person name="Winkler A."/>
            <person name="Zotchev S.B."/>
        </authorList>
    </citation>
    <scope>NUCLEOTIDE SEQUENCE [LARGE SCALE GENOMIC DNA]</scope>
    <source>
        <strain evidence="2 3">YIM 121212</strain>
    </source>
</reference>
<gene>
    <name evidence="2" type="ORF">BA062_38610</name>
</gene>
<comment type="caution">
    <text evidence="2">The sequence shown here is derived from an EMBL/GenBank/DDBJ whole genome shotgun (WGS) entry which is preliminary data.</text>
</comment>
<dbReference type="SUPFAM" id="SSF54637">
    <property type="entry name" value="Thioesterase/thiol ester dehydrase-isomerase"/>
    <property type="match status" value="1"/>
</dbReference>
<feature type="region of interest" description="Disordered" evidence="1">
    <location>
        <begin position="143"/>
        <end position="166"/>
    </location>
</feature>